<evidence type="ECO:0000256" key="1">
    <source>
        <dbReference type="ARBA" id="ARBA00004141"/>
    </source>
</evidence>
<feature type="transmembrane region" description="Helical" evidence="6">
    <location>
        <begin position="45"/>
        <end position="65"/>
    </location>
</feature>
<dbReference type="AlphaFoldDB" id="A0AAV0ISC2"/>
<dbReference type="GO" id="GO:0016020">
    <property type="term" value="C:membrane"/>
    <property type="evidence" value="ECO:0007669"/>
    <property type="project" value="UniProtKB-SubCell"/>
</dbReference>
<name>A0AAV0ISC2_9ROSI</name>
<feature type="transmembrane region" description="Helical" evidence="6">
    <location>
        <begin position="230"/>
        <end position="248"/>
    </location>
</feature>
<comment type="subcellular location">
    <subcellularLocation>
        <location evidence="1">Membrane</location>
        <topology evidence="1">Multi-pass membrane protein</topology>
    </subcellularLocation>
</comment>
<keyword evidence="8" id="KW-1185">Reference proteome</keyword>
<evidence type="ECO:0000313" key="8">
    <source>
        <dbReference type="Proteomes" id="UP001154282"/>
    </source>
</evidence>
<keyword evidence="4 6" id="KW-1133">Transmembrane helix</keyword>
<protein>
    <recommendedName>
        <fullName evidence="9">Tetraspanin-8</fullName>
    </recommendedName>
</protein>
<comment type="similarity">
    <text evidence="2">Belongs to the tetraspanin (TM4SF) family.</text>
</comment>
<feature type="transmembrane region" description="Helical" evidence="6">
    <location>
        <begin position="71"/>
        <end position="97"/>
    </location>
</feature>
<dbReference type="InterPro" id="IPR018499">
    <property type="entry name" value="Tetraspanin/Peripherin"/>
</dbReference>
<dbReference type="InterPro" id="IPR044991">
    <property type="entry name" value="TET_plant"/>
</dbReference>
<keyword evidence="3 6" id="KW-0812">Transmembrane</keyword>
<evidence type="ECO:0000256" key="4">
    <source>
        <dbReference type="ARBA" id="ARBA00022989"/>
    </source>
</evidence>
<evidence type="ECO:0008006" key="9">
    <source>
        <dbReference type="Google" id="ProtNLM"/>
    </source>
</evidence>
<evidence type="ECO:0000256" key="5">
    <source>
        <dbReference type="ARBA" id="ARBA00023136"/>
    </source>
</evidence>
<keyword evidence="5 6" id="KW-0472">Membrane</keyword>
<gene>
    <name evidence="7" type="ORF">LITE_LOCUS10795</name>
</gene>
<dbReference type="Pfam" id="PF00335">
    <property type="entry name" value="Tetraspanin"/>
    <property type="match status" value="1"/>
</dbReference>
<dbReference type="EMBL" id="CAMGYJ010000004">
    <property type="protein sequence ID" value="CAI0400532.1"/>
    <property type="molecule type" value="Genomic_DNA"/>
</dbReference>
<feature type="transmembrane region" description="Helical" evidence="6">
    <location>
        <begin position="12"/>
        <end position="33"/>
    </location>
</feature>
<proteinExistence type="inferred from homology"/>
<dbReference type="Proteomes" id="UP001154282">
    <property type="component" value="Unassembled WGS sequence"/>
</dbReference>
<dbReference type="GO" id="GO:0009734">
    <property type="term" value="P:auxin-activated signaling pathway"/>
    <property type="evidence" value="ECO:0007669"/>
    <property type="project" value="InterPro"/>
</dbReference>
<evidence type="ECO:0000256" key="6">
    <source>
        <dbReference type="SAM" id="Phobius"/>
    </source>
</evidence>
<dbReference type="PANTHER" id="PTHR32191">
    <property type="entry name" value="TETRASPANIN-8-RELATED"/>
    <property type="match status" value="1"/>
</dbReference>
<accession>A0AAV0ISC2</accession>
<evidence type="ECO:0000313" key="7">
    <source>
        <dbReference type="EMBL" id="CAI0400532.1"/>
    </source>
</evidence>
<reference evidence="7" key="1">
    <citation type="submission" date="2022-08" db="EMBL/GenBank/DDBJ databases">
        <authorList>
            <person name="Gutierrez-Valencia J."/>
        </authorList>
    </citation>
    <scope>NUCLEOTIDE SEQUENCE</scope>
</reference>
<evidence type="ECO:0000256" key="3">
    <source>
        <dbReference type="ARBA" id="ARBA00022692"/>
    </source>
</evidence>
<organism evidence="7 8">
    <name type="scientific">Linum tenue</name>
    <dbReference type="NCBI Taxonomy" id="586396"/>
    <lineage>
        <taxon>Eukaryota</taxon>
        <taxon>Viridiplantae</taxon>
        <taxon>Streptophyta</taxon>
        <taxon>Embryophyta</taxon>
        <taxon>Tracheophyta</taxon>
        <taxon>Spermatophyta</taxon>
        <taxon>Magnoliopsida</taxon>
        <taxon>eudicotyledons</taxon>
        <taxon>Gunneridae</taxon>
        <taxon>Pentapetalae</taxon>
        <taxon>rosids</taxon>
        <taxon>fabids</taxon>
        <taxon>Malpighiales</taxon>
        <taxon>Linaceae</taxon>
        <taxon>Linum</taxon>
    </lineage>
</organism>
<sequence length="269" mass="29969">MVWLTNCIFSILNVMMMMFGIGTMATAGIMQVAGSNSDCQKSLQSPLLIMGCFLFFISLMGLIGTCCRMRAVLWIYSFLTFLMILAALAFVVFALVVTNSAAGKALTGVGYEEYRLRDYSDWLRDHFVSGKRWSKVKSCMADADVCGGSMLDPHESKSWTILQGSCCKPPEECGFVKSSNKKAMWVMPARSSTKDADCAAWSNDPSKKCFDCSSCKAGVLEDVRKEWRTLAIINLCLLLLFVLIYSVSCCARRGINPYCTKNYKGYYYP</sequence>
<evidence type="ECO:0000256" key="2">
    <source>
        <dbReference type="ARBA" id="ARBA00006840"/>
    </source>
</evidence>
<comment type="caution">
    <text evidence="7">The sequence shown here is derived from an EMBL/GenBank/DDBJ whole genome shotgun (WGS) entry which is preliminary data.</text>
</comment>